<dbReference type="PANTHER" id="PTHR48097:SF5">
    <property type="entry name" value="LOW SPECIFICITY L-THREONINE ALDOLASE"/>
    <property type="match status" value="1"/>
</dbReference>
<organism evidence="5">
    <name type="scientific">bioreactor metagenome</name>
    <dbReference type="NCBI Taxonomy" id="1076179"/>
    <lineage>
        <taxon>unclassified sequences</taxon>
        <taxon>metagenomes</taxon>
        <taxon>ecological metagenomes</taxon>
    </lineage>
</organism>
<evidence type="ECO:0000256" key="1">
    <source>
        <dbReference type="ARBA" id="ARBA00001933"/>
    </source>
</evidence>
<evidence type="ECO:0000256" key="2">
    <source>
        <dbReference type="ARBA" id="ARBA00006966"/>
    </source>
</evidence>
<comment type="similarity">
    <text evidence="2">Belongs to the threonine aldolase family.</text>
</comment>
<keyword evidence="3" id="KW-0663">Pyridoxal phosphate</keyword>
<sequence length="340" mass="38146">MKHSFGSDNHSGVHEKILNAISKCNQEFQIAYGEDEYTKKAELLFKQLFGDESEVIFVFNGTGANVLSLFAANESFNAIICPSTAHIYVDECGAPEKITGAKLIPVKHNNGKIDLNALHSELKGFNVQHHSQIKTISISQPTEFGTLYTPDEIRKIADIAHSFGGYLHIDGARIANASASLNLQFKSFTADCGVDIVSFGGTKNGLLFGEAVVLLNKELSKNILYKRKHIGQLFSKSRFIAAQFIEYLSNNLYFDLATHSNLMAKYLAEQLLQFDQVKITRPVETNGVFAIIPPKITDQLIQEEYFYIWDESINEVRLMCSFTTTKQDIDKFIETLRKLL</sequence>
<dbReference type="PANTHER" id="PTHR48097">
    <property type="entry name" value="L-THREONINE ALDOLASE-RELATED"/>
    <property type="match status" value="1"/>
</dbReference>
<evidence type="ECO:0000256" key="3">
    <source>
        <dbReference type="ARBA" id="ARBA00022898"/>
    </source>
</evidence>
<dbReference type="Gene3D" id="3.90.1150.10">
    <property type="entry name" value="Aspartate Aminotransferase, domain 1"/>
    <property type="match status" value="1"/>
</dbReference>
<dbReference type="InterPro" id="IPR001597">
    <property type="entry name" value="ArAA_b-elim_lyase/Thr_aldolase"/>
</dbReference>
<dbReference type="AlphaFoldDB" id="A0A644ZM01"/>
<gene>
    <name evidence="5" type="primary">ltaE_13</name>
    <name evidence="5" type="ORF">SDC9_88512</name>
</gene>
<protein>
    <submittedName>
        <fullName evidence="5">Low specificity L-threonine aldolase</fullName>
        <ecNumber evidence="5">4.1.2.48</ecNumber>
    </submittedName>
</protein>
<comment type="caution">
    <text evidence="5">The sequence shown here is derived from an EMBL/GenBank/DDBJ whole genome shotgun (WGS) entry which is preliminary data.</text>
</comment>
<comment type="cofactor">
    <cofactor evidence="1">
        <name>pyridoxal 5'-phosphate</name>
        <dbReference type="ChEBI" id="CHEBI:597326"/>
    </cofactor>
</comment>
<proteinExistence type="inferred from homology"/>
<dbReference type="CDD" id="cd06502">
    <property type="entry name" value="TA_like"/>
    <property type="match status" value="1"/>
</dbReference>
<name>A0A644ZM01_9ZZZZ</name>
<dbReference type="Pfam" id="PF01212">
    <property type="entry name" value="Beta_elim_lyase"/>
    <property type="match status" value="1"/>
</dbReference>
<keyword evidence="5" id="KW-0456">Lyase</keyword>
<feature type="domain" description="Aromatic amino acid beta-eliminating lyase/threonine aldolase" evidence="4">
    <location>
        <begin position="5"/>
        <end position="291"/>
    </location>
</feature>
<dbReference type="InterPro" id="IPR015421">
    <property type="entry name" value="PyrdxlP-dep_Trfase_major"/>
</dbReference>
<evidence type="ECO:0000313" key="5">
    <source>
        <dbReference type="EMBL" id="MPM41852.1"/>
    </source>
</evidence>
<dbReference type="EC" id="4.1.2.48" evidence="5"/>
<dbReference type="Gene3D" id="3.40.640.10">
    <property type="entry name" value="Type I PLP-dependent aspartate aminotransferase-like (Major domain)"/>
    <property type="match status" value="1"/>
</dbReference>
<dbReference type="GO" id="GO:0016829">
    <property type="term" value="F:lyase activity"/>
    <property type="evidence" value="ECO:0007669"/>
    <property type="project" value="UniProtKB-KW"/>
</dbReference>
<dbReference type="SUPFAM" id="SSF53383">
    <property type="entry name" value="PLP-dependent transferases"/>
    <property type="match status" value="1"/>
</dbReference>
<reference evidence="5" key="1">
    <citation type="submission" date="2019-08" db="EMBL/GenBank/DDBJ databases">
        <authorList>
            <person name="Kucharzyk K."/>
            <person name="Murdoch R.W."/>
            <person name="Higgins S."/>
            <person name="Loffler F."/>
        </authorList>
    </citation>
    <scope>NUCLEOTIDE SEQUENCE</scope>
</reference>
<accession>A0A644ZM01</accession>
<dbReference type="EMBL" id="VSSQ01009513">
    <property type="protein sequence ID" value="MPM41852.1"/>
    <property type="molecule type" value="Genomic_DNA"/>
</dbReference>
<evidence type="ECO:0000259" key="4">
    <source>
        <dbReference type="Pfam" id="PF01212"/>
    </source>
</evidence>
<dbReference type="InterPro" id="IPR015422">
    <property type="entry name" value="PyrdxlP-dep_Trfase_small"/>
</dbReference>
<dbReference type="InterPro" id="IPR015424">
    <property type="entry name" value="PyrdxlP-dep_Trfase"/>
</dbReference>
<dbReference type="GO" id="GO:0006520">
    <property type="term" value="P:amino acid metabolic process"/>
    <property type="evidence" value="ECO:0007669"/>
    <property type="project" value="InterPro"/>
</dbReference>